<accession>A0A4R6G7A4</accession>
<dbReference type="RefSeq" id="WP_112993014.1">
    <property type="nucleotide sequence ID" value="NZ_PTLZ01000005.1"/>
</dbReference>
<sequence length="169" mass="18594">MPASSQPPRPSSLLAGFPPVIDSQTEILFLGSFPGEASLQAQQYYAHPRNQFWRLLSALTGDDLAALPYAERLVRLQAHRIGVWDVIAACAREGSLDSAIRDAEHNDFKVLKEQCPALRRIGFNGKTSGKQATLFAEAGFETFILPSSSPAYAVMTFEQKLAVWRGIML</sequence>
<gene>
    <name evidence="2" type="ORF">EV677_1674</name>
</gene>
<protein>
    <submittedName>
        <fullName evidence="2">G/U mismatch-specific uracil-DNA glycosylase</fullName>
    </submittedName>
</protein>
<dbReference type="Gene3D" id="3.40.470.10">
    <property type="entry name" value="Uracil-DNA glycosylase-like domain"/>
    <property type="match status" value="1"/>
</dbReference>
<evidence type="ECO:0000313" key="3">
    <source>
        <dbReference type="Proteomes" id="UP000294737"/>
    </source>
</evidence>
<dbReference type="AlphaFoldDB" id="A0A4R6G7A4"/>
<dbReference type="OrthoDB" id="9799921at2"/>
<dbReference type="NCBIfam" id="TIGR04274">
    <property type="entry name" value="hypoxanDNAglyco"/>
    <property type="match status" value="1"/>
</dbReference>
<keyword evidence="3" id="KW-1185">Reference proteome</keyword>
<name>A0A4R6G7A4_9BURK</name>
<evidence type="ECO:0000313" key="2">
    <source>
        <dbReference type="EMBL" id="TDN89615.1"/>
    </source>
</evidence>
<dbReference type="InterPro" id="IPR036895">
    <property type="entry name" value="Uracil-DNA_glycosylase-like_sf"/>
</dbReference>
<dbReference type="SUPFAM" id="SSF52141">
    <property type="entry name" value="Uracil-DNA glycosylase-like"/>
    <property type="match status" value="1"/>
</dbReference>
<proteinExistence type="predicted"/>
<dbReference type="SMART" id="SM00987">
    <property type="entry name" value="UreE_C"/>
    <property type="match status" value="1"/>
</dbReference>
<reference evidence="2 3" key="1">
    <citation type="submission" date="2019-03" db="EMBL/GenBank/DDBJ databases">
        <title>Genomic Encyclopedia of Type Strains, Phase IV (KMG-IV): sequencing the most valuable type-strain genomes for metagenomic binning, comparative biology and taxonomic classification.</title>
        <authorList>
            <person name="Goeker M."/>
        </authorList>
    </citation>
    <scope>NUCLEOTIDE SEQUENCE [LARGE SCALE GENOMIC DNA]</scope>
    <source>
        <strain evidence="2 3">DSM 18555</strain>
    </source>
</reference>
<comment type="caution">
    <text evidence="2">The sequence shown here is derived from an EMBL/GenBank/DDBJ whole genome shotgun (WGS) entry which is preliminary data.</text>
</comment>
<dbReference type="Pfam" id="PF03167">
    <property type="entry name" value="UDG"/>
    <property type="match status" value="1"/>
</dbReference>
<dbReference type="InterPro" id="IPR026353">
    <property type="entry name" value="Hypoxan-DNA_Glyclase"/>
</dbReference>
<dbReference type="SMART" id="SM00986">
    <property type="entry name" value="UDG"/>
    <property type="match status" value="1"/>
</dbReference>
<feature type="domain" description="Uracil-DNA glycosylase-like" evidence="1">
    <location>
        <begin position="18"/>
        <end position="168"/>
    </location>
</feature>
<dbReference type="InterPro" id="IPR005122">
    <property type="entry name" value="Uracil-DNA_glycosylase-like"/>
</dbReference>
<evidence type="ECO:0000259" key="1">
    <source>
        <dbReference type="SMART" id="SM00986"/>
    </source>
</evidence>
<dbReference type="CDD" id="cd10032">
    <property type="entry name" value="UDG-F6_HDG"/>
    <property type="match status" value="1"/>
</dbReference>
<dbReference type="Proteomes" id="UP000294737">
    <property type="component" value="Unassembled WGS sequence"/>
</dbReference>
<organism evidence="2 3">
    <name type="scientific">Herminiimonas fonticola</name>
    <dbReference type="NCBI Taxonomy" id="303380"/>
    <lineage>
        <taxon>Bacteria</taxon>
        <taxon>Pseudomonadati</taxon>
        <taxon>Pseudomonadota</taxon>
        <taxon>Betaproteobacteria</taxon>
        <taxon>Burkholderiales</taxon>
        <taxon>Oxalobacteraceae</taxon>
        <taxon>Herminiimonas</taxon>
    </lineage>
</organism>
<dbReference type="EMBL" id="SNWF01000005">
    <property type="protein sequence ID" value="TDN89615.1"/>
    <property type="molecule type" value="Genomic_DNA"/>
</dbReference>